<dbReference type="InterPro" id="IPR015914">
    <property type="entry name" value="PAPs_N"/>
</dbReference>
<feature type="domain" description="Calcineurin-like phosphoesterase" evidence="2">
    <location>
        <begin position="162"/>
        <end position="327"/>
    </location>
</feature>
<name>A0ABT8L6W2_9BACT</name>
<dbReference type="InterPro" id="IPR029052">
    <property type="entry name" value="Metallo-depent_PP-like"/>
</dbReference>
<accession>A0ABT8L6W2</accession>
<dbReference type="Gene3D" id="3.60.21.10">
    <property type="match status" value="1"/>
</dbReference>
<keyword evidence="5" id="KW-1185">Reference proteome</keyword>
<dbReference type="EMBL" id="JAUJEB010000003">
    <property type="protein sequence ID" value="MDN5213490.1"/>
    <property type="molecule type" value="Genomic_DNA"/>
</dbReference>
<dbReference type="SUPFAM" id="SSF49363">
    <property type="entry name" value="Purple acid phosphatase, N-terminal domain"/>
    <property type="match status" value="1"/>
</dbReference>
<dbReference type="PANTHER" id="PTHR22953:SF153">
    <property type="entry name" value="PURPLE ACID PHOSPHATASE"/>
    <property type="match status" value="1"/>
</dbReference>
<evidence type="ECO:0000313" key="5">
    <source>
        <dbReference type="Proteomes" id="UP001172083"/>
    </source>
</evidence>
<dbReference type="CDD" id="cd00063">
    <property type="entry name" value="FN3"/>
    <property type="match status" value="1"/>
</dbReference>
<dbReference type="InterPro" id="IPR004843">
    <property type="entry name" value="Calcineurin-like_PHP"/>
</dbReference>
<dbReference type="InterPro" id="IPR008963">
    <property type="entry name" value="Purple_acid_Pase-like_N"/>
</dbReference>
<dbReference type="EC" id="3.1.-.-" evidence="4"/>
<gene>
    <name evidence="4" type="ORF">QQ020_15575</name>
</gene>
<dbReference type="GO" id="GO:0016787">
    <property type="term" value="F:hydrolase activity"/>
    <property type="evidence" value="ECO:0007669"/>
    <property type="project" value="UniProtKB-KW"/>
</dbReference>
<organism evidence="4 5">
    <name type="scientific">Agaribacillus aureus</name>
    <dbReference type="NCBI Taxonomy" id="3051825"/>
    <lineage>
        <taxon>Bacteria</taxon>
        <taxon>Pseudomonadati</taxon>
        <taxon>Bacteroidota</taxon>
        <taxon>Cytophagia</taxon>
        <taxon>Cytophagales</taxon>
        <taxon>Splendidivirgaceae</taxon>
        <taxon>Agaribacillus</taxon>
    </lineage>
</organism>
<dbReference type="PANTHER" id="PTHR22953">
    <property type="entry name" value="ACID PHOSPHATASE RELATED"/>
    <property type="match status" value="1"/>
</dbReference>
<dbReference type="Proteomes" id="UP001172083">
    <property type="component" value="Unassembled WGS sequence"/>
</dbReference>
<evidence type="ECO:0000313" key="4">
    <source>
        <dbReference type="EMBL" id="MDN5213490.1"/>
    </source>
</evidence>
<dbReference type="Gene3D" id="2.60.40.380">
    <property type="entry name" value="Purple acid phosphatase-like, N-terminal"/>
    <property type="match status" value="1"/>
</dbReference>
<evidence type="ECO:0000256" key="1">
    <source>
        <dbReference type="ARBA" id="ARBA00022729"/>
    </source>
</evidence>
<dbReference type="SUPFAM" id="SSF56300">
    <property type="entry name" value="Metallo-dependent phosphatases"/>
    <property type="match status" value="1"/>
</dbReference>
<dbReference type="RefSeq" id="WP_346758828.1">
    <property type="nucleotide sequence ID" value="NZ_JAUJEB010000003.1"/>
</dbReference>
<protein>
    <submittedName>
        <fullName evidence="4">Metallophosphoesterase family protein</fullName>
        <ecNumber evidence="4">3.1.-.-</ecNumber>
    </submittedName>
</protein>
<evidence type="ECO:0000259" key="3">
    <source>
        <dbReference type="Pfam" id="PF16656"/>
    </source>
</evidence>
<dbReference type="Pfam" id="PF16656">
    <property type="entry name" value="Pur_ac_phosph_N"/>
    <property type="match status" value="1"/>
</dbReference>
<keyword evidence="4" id="KW-0378">Hydrolase</keyword>
<evidence type="ECO:0000259" key="2">
    <source>
        <dbReference type="Pfam" id="PF00149"/>
    </source>
</evidence>
<proteinExistence type="predicted"/>
<keyword evidence="1" id="KW-0732">Signal</keyword>
<feature type="domain" description="Purple acid phosphatase N-terminal" evidence="3">
    <location>
        <begin position="42"/>
        <end position="131"/>
    </location>
</feature>
<dbReference type="InterPro" id="IPR003961">
    <property type="entry name" value="FN3_dom"/>
</dbReference>
<sequence>MKTKSFKIIVRLVSVTMPMILLVLLLQRCQTIPETFALSDKYRLVWRDDPTTNLTIAWDQHEDVNPVVMYGLRDHGRAFWKYKHSQKAERVLEKYEMNTHFASLTDLKPDKAYYFVIKDDNGVSERYWFRTAPDKPKPFTFVAGGDTKSDDEPLEAGRASNRLVSKLRPLFVMFNGDFCSGNGTDAKRWHTWLKDWQELTTTEDGRMIPVFPVHGNHENGDHANLNYIFNAPYQDNDSSRIYFSLSFGGDFFHMISLNSEIDEGGAQRDWLKNDLRTHKDFRMKIAGYHKPFWPHTARKAENEYQFNQWAYLFYDYGLDVALDGDSHMSKITYPLRPDSTSADSFMGFVRDDENGTMFLGEGSWGAFPRVNDDDKPWTLHSFSGNQIKWIHVLPAEKALPDRMSIYTVVSATYDEDEKQTLYHSEVESLQEDNLFKIPANITLVKNRQYGEEIKYPMNLNGVATGTE</sequence>
<reference evidence="4" key="1">
    <citation type="submission" date="2023-06" db="EMBL/GenBank/DDBJ databases">
        <title>Genomic of Agaribacillus aureum.</title>
        <authorList>
            <person name="Wang G."/>
        </authorList>
    </citation>
    <scope>NUCLEOTIDE SEQUENCE</scope>
    <source>
        <strain evidence="4">BMA12</strain>
    </source>
</reference>
<comment type="caution">
    <text evidence="4">The sequence shown here is derived from an EMBL/GenBank/DDBJ whole genome shotgun (WGS) entry which is preliminary data.</text>
</comment>
<dbReference type="InterPro" id="IPR039331">
    <property type="entry name" value="PAPs-like"/>
</dbReference>
<dbReference type="Pfam" id="PF00149">
    <property type="entry name" value="Metallophos"/>
    <property type="match status" value="1"/>
</dbReference>